<dbReference type="Proteomes" id="UP000618579">
    <property type="component" value="Unassembled WGS sequence"/>
</dbReference>
<comment type="similarity">
    <text evidence="6">Belongs to the binding-protein-dependent transport system permease family.</text>
</comment>
<feature type="transmembrane region" description="Helical" evidence="6">
    <location>
        <begin position="188"/>
        <end position="210"/>
    </location>
</feature>
<dbReference type="PANTHER" id="PTHR43496:SF1">
    <property type="entry name" value="POLYGALACTURONAN_RHAMNOGALACTURONAN TRANSPORT SYSTEM PERMEASE PROTEIN YTEP"/>
    <property type="match status" value="1"/>
</dbReference>
<evidence type="ECO:0000313" key="9">
    <source>
        <dbReference type="Proteomes" id="UP000618579"/>
    </source>
</evidence>
<dbReference type="Pfam" id="PF00528">
    <property type="entry name" value="BPD_transp_1"/>
    <property type="match status" value="1"/>
</dbReference>
<gene>
    <name evidence="8" type="ORF">GC097_13360</name>
</gene>
<sequence length="325" mass="37067">MSLSQLDKLETSAVKQIESGYSKTQRSPFQKNLKKYLWFYLLAAPGMLYFIVFKYFPMWGVLLAFQDYSPFLGFSKSPWVGLQQFREFFSNESFFVLLRNTLMLSLFNLLFYFPFVILLAIMLSELRSIAFKKIIQTVVYLPHFLSWVVVVGITFIFFGPSGVINHYLAPMIGKELAFMTGTEWFRSLAVFQSIWKDAGWGTIIFLAAIAGVNPELYEAATMDGAGRWRRIWHITLPGIKSTIIILLVIRLGHLMDSNFMQVFLMTNPLNQEVSDVIDLYVYRVGLTESHFSYGVAAGLFNSIIGLILVLLSNHLAKKAGEDGVF</sequence>
<feature type="transmembrane region" description="Helical" evidence="6">
    <location>
        <begin position="36"/>
        <end position="56"/>
    </location>
</feature>
<keyword evidence="2 6" id="KW-0813">Transport</keyword>
<keyword evidence="9" id="KW-1185">Reference proteome</keyword>
<organism evidence="8 9">
    <name type="scientific">Paenibacillus planticolens</name>
    <dbReference type="NCBI Taxonomy" id="2654976"/>
    <lineage>
        <taxon>Bacteria</taxon>
        <taxon>Bacillati</taxon>
        <taxon>Bacillota</taxon>
        <taxon>Bacilli</taxon>
        <taxon>Bacillales</taxon>
        <taxon>Paenibacillaceae</taxon>
        <taxon>Paenibacillus</taxon>
    </lineage>
</organism>
<dbReference type="CDD" id="cd06261">
    <property type="entry name" value="TM_PBP2"/>
    <property type="match status" value="1"/>
</dbReference>
<protein>
    <submittedName>
        <fullName evidence="8">ABC transporter permease subunit</fullName>
    </submittedName>
</protein>
<evidence type="ECO:0000256" key="2">
    <source>
        <dbReference type="ARBA" id="ARBA00022448"/>
    </source>
</evidence>
<comment type="caution">
    <text evidence="8">The sequence shown here is derived from an EMBL/GenBank/DDBJ whole genome shotgun (WGS) entry which is preliminary data.</text>
</comment>
<keyword evidence="4 6" id="KW-1133">Transmembrane helix</keyword>
<evidence type="ECO:0000256" key="1">
    <source>
        <dbReference type="ARBA" id="ARBA00004141"/>
    </source>
</evidence>
<feature type="domain" description="ABC transmembrane type-1" evidence="7">
    <location>
        <begin position="98"/>
        <end position="312"/>
    </location>
</feature>
<dbReference type="InterPro" id="IPR035906">
    <property type="entry name" value="MetI-like_sf"/>
</dbReference>
<dbReference type="Gene3D" id="1.10.3720.10">
    <property type="entry name" value="MetI-like"/>
    <property type="match status" value="1"/>
</dbReference>
<dbReference type="InterPro" id="IPR000515">
    <property type="entry name" value="MetI-like"/>
</dbReference>
<feature type="transmembrane region" description="Helical" evidence="6">
    <location>
        <begin position="102"/>
        <end position="123"/>
    </location>
</feature>
<dbReference type="PANTHER" id="PTHR43496">
    <property type="entry name" value="PROTEIN LPLB"/>
    <property type="match status" value="1"/>
</dbReference>
<dbReference type="EMBL" id="WHNZ01000026">
    <property type="protein sequence ID" value="NOV01001.1"/>
    <property type="molecule type" value="Genomic_DNA"/>
</dbReference>
<feature type="transmembrane region" description="Helical" evidence="6">
    <location>
        <begin position="231"/>
        <end position="251"/>
    </location>
</feature>
<dbReference type="RefSeq" id="WP_171683828.1">
    <property type="nucleotide sequence ID" value="NZ_WHNZ01000026.1"/>
</dbReference>
<feature type="transmembrane region" description="Helical" evidence="6">
    <location>
        <begin position="144"/>
        <end position="168"/>
    </location>
</feature>
<comment type="subcellular location">
    <subcellularLocation>
        <location evidence="6">Cell membrane</location>
        <topology evidence="6">Multi-pass membrane protein</topology>
    </subcellularLocation>
    <subcellularLocation>
        <location evidence="1">Membrane</location>
        <topology evidence="1">Multi-pass membrane protein</topology>
    </subcellularLocation>
</comment>
<evidence type="ECO:0000256" key="6">
    <source>
        <dbReference type="RuleBase" id="RU363032"/>
    </source>
</evidence>
<name>A0ABX1ZME8_9BACL</name>
<evidence type="ECO:0000259" key="7">
    <source>
        <dbReference type="PROSITE" id="PS50928"/>
    </source>
</evidence>
<accession>A0ABX1ZME8</accession>
<feature type="transmembrane region" description="Helical" evidence="6">
    <location>
        <begin position="291"/>
        <end position="311"/>
    </location>
</feature>
<keyword evidence="5 6" id="KW-0472">Membrane</keyword>
<evidence type="ECO:0000313" key="8">
    <source>
        <dbReference type="EMBL" id="NOV01001.1"/>
    </source>
</evidence>
<evidence type="ECO:0000256" key="3">
    <source>
        <dbReference type="ARBA" id="ARBA00022692"/>
    </source>
</evidence>
<dbReference type="PROSITE" id="PS50928">
    <property type="entry name" value="ABC_TM1"/>
    <property type="match status" value="1"/>
</dbReference>
<proteinExistence type="inferred from homology"/>
<evidence type="ECO:0000256" key="4">
    <source>
        <dbReference type="ARBA" id="ARBA00022989"/>
    </source>
</evidence>
<evidence type="ECO:0000256" key="5">
    <source>
        <dbReference type="ARBA" id="ARBA00023136"/>
    </source>
</evidence>
<keyword evidence="3 6" id="KW-0812">Transmembrane</keyword>
<reference evidence="8 9" key="1">
    <citation type="submission" date="2019-10" db="EMBL/GenBank/DDBJ databases">
        <title>Description of Paenibacillus pedi sp. nov.</title>
        <authorList>
            <person name="Carlier A."/>
            <person name="Qi S."/>
        </authorList>
    </citation>
    <scope>NUCLEOTIDE SEQUENCE [LARGE SCALE GENOMIC DNA]</scope>
    <source>
        <strain evidence="8 9">LMG 31457</strain>
    </source>
</reference>
<dbReference type="SUPFAM" id="SSF161098">
    <property type="entry name" value="MetI-like"/>
    <property type="match status" value="1"/>
</dbReference>